<feature type="region of interest" description="Disordered" evidence="1">
    <location>
        <begin position="179"/>
        <end position="204"/>
    </location>
</feature>
<organism evidence="2 3">
    <name type="scientific">Carnegiea gigantea</name>
    <dbReference type="NCBI Taxonomy" id="171969"/>
    <lineage>
        <taxon>Eukaryota</taxon>
        <taxon>Viridiplantae</taxon>
        <taxon>Streptophyta</taxon>
        <taxon>Embryophyta</taxon>
        <taxon>Tracheophyta</taxon>
        <taxon>Spermatophyta</taxon>
        <taxon>Magnoliopsida</taxon>
        <taxon>eudicotyledons</taxon>
        <taxon>Gunneridae</taxon>
        <taxon>Pentapetalae</taxon>
        <taxon>Caryophyllales</taxon>
        <taxon>Cactineae</taxon>
        <taxon>Cactaceae</taxon>
        <taxon>Cactoideae</taxon>
        <taxon>Echinocereeae</taxon>
        <taxon>Carnegiea</taxon>
    </lineage>
</organism>
<evidence type="ECO:0000313" key="2">
    <source>
        <dbReference type="EMBL" id="KAJ8445072.1"/>
    </source>
</evidence>
<evidence type="ECO:0000313" key="3">
    <source>
        <dbReference type="Proteomes" id="UP001153076"/>
    </source>
</evidence>
<evidence type="ECO:0000256" key="1">
    <source>
        <dbReference type="SAM" id="MobiDB-lite"/>
    </source>
</evidence>
<reference evidence="2" key="1">
    <citation type="submission" date="2022-04" db="EMBL/GenBank/DDBJ databases">
        <title>Carnegiea gigantea Genome sequencing and assembly v2.</title>
        <authorList>
            <person name="Copetti D."/>
            <person name="Sanderson M.J."/>
            <person name="Burquez A."/>
            <person name="Wojciechowski M.F."/>
        </authorList>
    </citation>
    <scope>NUCLEOTIDE SEQUENCE</scope>
    <source>
        <strain evidence="2">SGP5-SGP5p</strain>
        <tissue evidence="2">Aerial part</tissue>
    </source>
</reference>
<feature type="region of interest" description="Disordered" evidence="1">
    <location>
        <begin position="19"/>
        <end position="91"/>
    </location>
</feature>
<dbReference type="AlphaFoldDB" id="A0A9Q1KKU6"/>
<keyword evidence="3" id="KW-1185">Reference proteome</keyword>
<proteinExistence type="predicted"/>
<protein>
    <submittedName>
        <fullName evidence="2">Uncharacterized protein</fullName>
    </submittedName>
</protein>
<accession>A0A9Q1KKU6</accession>
<sequence length="617" mass="68881">MTDTITRQVLEQVERAMEAAKSARPLPHFDYVPTNRGELSRRPERVPSPRYTEQKREVSRLNWSERPYTEQQGRRAAARPNGRPSGHTTTECRELKKALHEFTDKGQIDRFLKKGPRFFRREPEPVLTTEQRPHITVPTMVFGGKKAPRYASPHNDPLVVEMKIASGLGLRPWPTSTRLRSGAPLLPGRQPLQHSALHRGSQPPSKRFGHYHLLLSDLWGNPSCPRSQVPGLKDKGKLGHGISLDESGGWPLGARGRTVTGLRSGSHDLRGGVDRLPKCRVADRSAPAFPAWVGADVAVSSGRPSIHWRLWTGKLMAGFFSCGSKVYLLGLLVDEALPLLFPTVLGLGCHLLRSGVPGLNNCQPRPHLLYIKQKGNQERFPNLTLGTKRKSYFQYFTFDFFLMAVMNPGLLLKQYHPKSTVSLGALWMVCTRLNARAEHNLYGRQFVHVQNLFNHQVKRKSKTVVESQAINCYTFSGRLIHGCIRLEDYEGVPCRQEILLLKGRPLYDCWDHPAGLSRLGAPGNSGPFAIISGTSPISERPFLLIDAPSEDECLDELSEEEEEEVPPEVELVLVEATSAPGFDELRAEQGLPRVPSANNSSGNLMRGVDLVFAILRT</sequence>
<dbReference type="EMBL" id="JAKOGI010000081">
    <property type="protein sequence ID" value="KAJ8445072.1"/>
    <property type="molecule type" value="Genomic_DNA"/>
</dbReference>
<feature type="compositionally biased region" description="Basic and acidic residues" evidence="1">
    <location>
        <begin position="38"/>
        <end position="59"/>
    </location>
</feature>
<dbReference type="Proteomes" id="UP001153076">
    <property type="component" value="Unassembled WGS sequence"/>
</dbReference>
<gene>
    <name evidence="2" type="ORF">Cgig2_022592</name>
</gene>
<comment type="caution">
    <text evidence="2">The sequence shown here is derived from an EMBL/GenBank/DDBJ whole genome shotgun (WGS) entry which is preliminary data.</text>
</comment>
<name>A0A9Q1KKU6_9CARY</name>